<organism evidence="2 3">
    <name type="scientific">Carnegiea gigantea</name>
    <dbReference type="NCBI Taxonomy" id="171969"/>
    <lineage>
        <taxon>Eukaryota</taxon>
        <taxon>Viridiplantae</taxon>
        <taxon>Streptophyta</taxon>
        <taxon>Embryophyta</taxon>
        <taxon>Tracheophyta</taxon>
        <taxon>Spermatophyta</taxon>
        <taxon>Magnoliopsida</taxon>
        <taxon>eudicotyledons</taxon>
        <taxon>Gunneridae</taxon>
        <taxon>Pentapetalae</taxon>
        <taxon>Caryophyllales</taxon>
        <taxon>Cactineae</taxon>
        <taxon>Cactaceae</taxon>
        <taxon>Cactoideae</taxon>
        <taxon>Echinocereeae</taxon>
        <taxon>Carnegiea</taxon>
    </lineage>
</organism>
<dbReference type="Proteomes" id="UP001153076">
    <property type="component" value="Unassembled WGS sequence"/>
</dbReference>
<reference evidence="2" key="1">
    <citation type="submission" date="2022-04" db="EMBL/GenBank/DDBJ databases">
        <title>Carnegiea gigantea Genome sequencing and assembly v2.</title>
        <authorList>
            <person name="Copetti D."/>
            <person name="Sanderson M.J."/>
            <person name="Burquez A."/>
            <person name="Wojciechowski M.F."/>
        </authorList>
    </citation>
    <scope>NUCLEOTIDE SEQUENCE</scope>
    <source>
        <strain evidence="2">SGP5-SGP5p</strain>
        <tissue evidence="2">Aerial part</tissue>
    </source>
</reference>
<feature type="region of interest" description="Disordered" evidence="1">
    <location>
        <begin position="1"/>
        <end position="58"/>
    </location>
</feature>
<evidence type="ECO:0000313" key="2">
    <source>
        <dbReference type="EMBL" id="KAJ8444894.1"/>
    </source>
</evidence>
<evidence type="ECO:0000256" key="1">
    <source>
        <dbReference type="SAM" id="MobiDB-lite"/>
    </source>
</evidence>
<feature type="compositionally biased region" description="Acidic residues" evidence="1">
    <location>
        <begin position="10"/>
        <end position="21"/>
    </location>
</feature>
<feature type="region of interest" description="Disordered" evidence="1">
    <location>
        <begin position="164"/>
        <end position="190"/>
    </location>
</feature>
<protein>
    <submittedName>
        <fullName evidence="2">Uncharacterized protein</fullName>
    </submittedName>
</protein>
<gene>
    <name evidence="2" type="ORF">Cgig2_015240</name>
</gene>
<keyword evidence="3" id="KW-1185">Reference proteome</keyword>
<proteinExistence type="predicted"/>
<feature type="compositionally biased region" description="Polar residues" evidence="1">
    <location>
        <begin position="180"/>
        <end position="190"/>
    </location>
</feature>
<evidence type="ECO:0000313" key="3">
    <source>
        <dbReference type="Proteomes" id="UP001153076"/>
    </source>
</evidence>
<dbReference type="EMBL" id="JAKOGI010000083">
    <property type="protein sequence ID" value="KAJ8444894.1"/>
    <property type="molecule type" value="Genomic_DNA"/>
</dbReference>
<dbReference type="AlphaFoldDB" id="A0A9Q1KL99"/>
<sequence>MRSNARNESGEDDLNVDDEPELNTKGADEHYQDSDNADSPTYDSGEGDLNGDKKGKMKKREKYPRYFGPCLHKSDLYVDMKFRDKKQLRQAFDSYKVKMKRFVAAKLQEHKIDSKRDMVGEIKFVVVLRYRGLSVSLDRDRDEYSIIDLADFIKTQMRAKPHGKDIMANDEDDDEFEGKTTGSDGLDSTESNGYVIDEEQIFDSDSGDDDKWERVSDGRFWELEEDGKITLRKLFDDVKEEPNISVVEKEAPLKITEEGIKMRAHRRGQEEGPPSSSAHIADLSSMSLDELRGAVLKTKLRLKKLRKT</sequence>
<name>A0A9Q1KL99_9CARY</name>
<comment type="caution">
    <text evidence="2">The sequence shown here is derived from an EMBL/GenBank/DDBJ whole genome shotgun (WGS) entry which is preliminary data.</text>
</comment>
<accession>A0A9Q1KL99</accession>